<gene>
    <name evidence="1" type="ORF">TIFTF001_012518</name>
</gene>
<name>A0AA88A050_FICCA</name>
<protein>
    <submittedName>
        <fullName evidence="1">Uncharacterized protein</fullName>
    </submittedName>
</protein>
<organism evidence="1 2">
    <name type="scientific">Ficus carica</name>
    <name type="common">Common fig</name>
    <dbReference type="NCBI Taxonomy" id="3494"/>
    <lineage>
        <taxon>Eukaryota</taxon>
        <taxon>Viridiplantae</taxon>
        <taxon>Streptophyta</taxon>
        <taxon>Embryophyta</taxon>
        <taxon>Tracheophyta</taxon>
        <taxon>Spermatophyta</taxon>
        <taxon>Magnoliopsida</taxon>
        <taxon>eudicotyledons</taxon>
        <taxon>Gunneridae</taxon>
        <taxon>Pentapetalae</taxon>
        <taxon>rosids</taxon>
        <taxon>fabids</taxon>
        <taxon>Rosales</taxon>
        <taxon>Moraceae</taxon>
        <taxon>Ficeae</taxon>
        <taxon>Ficus</taxon>
    </lineage>
</organism>
<accession>A0AA88A050</accession>
<evidence type="ECO:0000313" key="1">
    <source>
        <dbReference type="EMBL" id="GMN43309.1"/>
    </source>
</evidence>
<evidence type="ECO:0000313" key="2">
    <source>
        <dbReference type="Proteomes" id="UP001187192"/>
    </source>
</evidence>
<dbReference type="EMBL" id="BTGU01000016">
    <property type="protein sequence ID" value="GMN43309.1"/>
    <property type="molecule type" value="Genomic_DNA"/>
</dbReference>
<sequence>MCAQTHFETWEFENSREDTLVDALAIPESEKQCTAGFWWWPWACLWFLGPRDECENYMMRVLIEVSPWHEDVCCEKDQGSNEIVDGGASSSHTDEVVYPPSALVVYLSDLSFDGILVPLELLSYGVSSDPCAAESWPSIEP</sequence>
<comment type="caution">
    <text evidence="1">The sequence shown here is derived from an EMBL/GenBank/DDBJ whole genome shotgun (WGS) entry which is preliminary data.</text>
</comment>
<reference evidence="1" key="1">
    <citation type="submission" date="2023-07" db="EMBL/GenBank/DDBJ databases">
        <title>draft genome sequence of fig (Ficus carica).</title>
        <authorList>
            <person name="Takahashi T."/>
            <person name="Nishimura K."/>
        </authorList>
    </citation>
    <scope>NUCLEOTIDE SEQUENCE</scope>
</reference>
<keyword evidence="2" id="KW-1185">Reference proteome</keyword>
<proteinExistence type="predicted"/>
<dbReference type="Proteomes" id="UP001187192">
    <property type="component" value="Unassembled WGS sequence"/>
</dbReference>
<dbReference type="AlphaFoldDB" id="A0AA88A050"/>